<feature type="transmembrane region" description="Helical" evidence="5">
    <location>
        <begin position="135"/>
        <end position="153"/>
    </location>
</feature>
<dbReference type="Gene3D" id="1.20.1250.20">
    <property type="entry name" value="MFS general substrate transporter like domains"/>
    <property type="match status" value="1"/>
</dbReference>
<keyword evidence="3 5" id="KW-1133">Transmembrane helix</keyword>
<evidence type="ECO:0000256" key="1">
    <source>
        <dbReference type="ARBA" id="ARBA00004141"/>
    </source>
</evidence>
<dbReference type="PANTHER" id="PTHR24002:SF3">
    <property type="entry name" value="SOLUTE CARRIER FAMILY 22 MEMBER 18"/>
    <property type="match status" value="1"/>
</dbReference>
<dbReference type="GO" id="GO:0022857">
    <property type="term" value="F:transmembrane transporter activity"/>
    <property type="evidence" value="ECO:0007669"/>
    <property type="project" value="InterPro"/>
</dbReference>
<dbReference type="GO" id="GO:0005635">
    <property type="term" value="C:nuclear envelope"/>
    <property type="evidence" value="ECO:0007669"/>
    <property type="project" value="TreeGrafter"/>
</dbReference>
<feature type="transmembrane region" description="Helical" evidence="5">
    <location>
        <begin position="258"/>
        <end position="278"/>
    </location>
</feature>
<evidence type="ECO:0000256" key="5">
    <source>
        <dbReference type="SAM" id="Phobius"/>
    </source>
</evidence>
<feature type="transmembrane region" description="Helical" evidence="5">
    <location>
        <begin position="350"/>
        <end position="371"/>
    </location>
</feature>
<accession>A0A6F9DLG1</accession>
<name>A0A6F9DLG1_9ASCI</name>
<dbReference type="SUPFAM" id="SSF103473">
    <property type="entry name" value="MFS general substrate transporter"/>
    <property type="match status" value="1"/>
</dbReference>
<dbReference type="InterPro" id="IPR036259">
    <property type="entry name" value="MFS_trans_sf"/>
</dbReference>
<feature type="transmembrane region" description="Helical" evidence="5">
    <location>
        <begin position="165"/>
        <end position="185"/>
    </location>
</feature>
<evidence type="ECO:0000259" key="6">
    <source>
        <dbReference type="PROSITE" id="PS50850"/>
    </source>
</evidence>
<proteinExistence type="evidence at transcript level"/>
<protein>
    <submittedName>
        <fullName evidence="7">Major facilitator superfamily domain-containing protein 9</fullName>
    </submittedName>
</protein>
<comment type="subcellular location">
    <subcellularLocation>
        <location evidence="1">Membrane</location>
        <topology evidence="1">Multi-pass membrane protein</topology>
    </subcellularLocation>
</comment>
<evidence type="ECO:0000313" key="7">
    <source>
        <dbReference type="EMBL" id="CAB3263803.1"/>
    </source>
</evidence>
<feature type="transmembrane region" description="Helical" evidence="5">
    <location>
        <begin position="225"/>
        <end position="246"/>
    </location>
</feature>
<dbReference type="PRINTS" id="PR01035">
    <property type="entry name" value="TCRTETA"/>
</dbReference>
<reference evidence="7" key="1">
    <citation type="submission" date="2020-04" db="EMBL/GenBank/DDBJ databases">
        <authorList>
            <person name="Neveu A P."/>
        </authorList>
    </citation>
    <scope>NUCLEOTIDE SEQUENCE</scope>
    <source>
        <tissue evidence="7">Whole embryo</tissue>
    </source>
</reference>
<dbReference type="PROSITE" id="PS50850">
    <property type="entry name" value="MFS"/>
    <property type="match status" value="1"/>
</dbReference>
<dbReference type="InterPro" id="IPR001958">
    <property type="entry name" value="Tet-R_TetA/multi-R_MdtG-like"/>
</dbReference>
<gene>
    <name evidence="7" type="primary">Mfsd9</name>
</gene>
<organism evidence="7">
    <name type="scientific">Phallusia mammillata</name>
    <dbReference type="NCBI Taxonomy" id="59560"/>
    <lineage>
        <taxon>Eukaryota</taxon>
        <taxon>Metazoa</taxon>
        <taxon>Chordata</taxon>
        <taxon>Tunicata</taxon>
        <taxon>Ascidiacea</taxon>
        <taxon>Phlebobranchia</taxon>
        <taxon>Ascidiidae</taxon>
        <taxon>Phallusia</taxon>
    </lineage>
</organism>
<dbReference type="PANTHER" id="PTHR24002">
    <property type="entry name" value="SOLUTE CARRIER FAMILY 22 MEMBER 18"/>
    <property type="match status" value="1"/>
</dbReference>
<keyword evidence="4 5" id="KW-0472">Membrane</keyword>
<evidence type="ECO:0000256" key="3">
    <source>
        <dbReference type="ARBA" id="ARBA00022989"/>
    </source>
</evidence>
<sequence length="412" mass="44841">MSTNKLICYWLFCIGFVDLFAVSIVFPLVPQHAKELGASPSLIGLFGSIYGAIQLFSSPIIGHLGDDHGRIKILFLCLMVAAIGYGTSSLCVYSLLLLSLLRFVAGIFKHTQDLCRNCLADYSSVGEKTKSVSQFNALSNIGFIIGPSISGLVSKWLGLASAVSLCFLLCGILFILNGAIVWFVIWPLSEQSNTEKGATRKAKDNEKNLWDKMKGIDWKVHQGLFLSRFLFALAVLLYRSSFILGVKQLYPDLTSADVGYLVSYNGFLGFVFGIIIGWVSVHQIYAGNEEKLQMHASIMIPIGFLIISLSPNVIMLLIGLAFLSVGTTSSRACGVVLTTKRSKPDEAGKLLGFSSSMISVARSAAPLVAGIAQEFSFSAPALISLSLSVVALYVYYHKVFMQPRPKPHLHSD</sequence>
<evidence type="ECO:0000256" key="4">
    <source>
        <dbReference type="ARBA" id="ARBA00023136"/>
    </source>
</evidence>
<feature type="transmembrane region" description="Helical" evidence="5">
    <location>
        <begin position="377"/>
        <end position="396"/>
    </location>
</feature>
<dbReference type="InterPro" id="IPR011701">
    <property type="entry name" value="MFS"/>
</dbReference>
<dbReference type="GO" id="GO:0016020">
    <property type="term" value="C:membrane"/>
    <property type="evidence" value="ECO:0007669"/>
    <property type="project" value="UniProtKB-SubCell"/>
</dbReference>
<dbReference type="InterPro" id="IPR020846">
    <property type="entry name" value="MFS_dom"/>
</dbReference>
<dbReference type="EMBL" id="LR787941">
    <property type="protein sequence ID" value="CAB3263803.1"/>
    <property type="molecule type" value="mRNA"/>
</dbReference>
<dbReference type="Pfam" id="PF07690">
    <property type="entry name" value="MFS_1"/>
    <property type="match status" value="1"/>
</dbReference>
<feature type="transmembrane region" description="Helical" evidence="5">
    <location>
        <begin position="73"/>
        <end position="96"/>
    </location>
</feature>
<keyword evidence="2 5" id="KW-0812">Transmembrane</keyword>
<dbReference type="AlphaFoldDB" id="A0A6F9DLG1"/>
<feature type="domain" description="Major facilitator superfamily (MFS) profile" evidence="6">
    <location>
        <begin position="7"/>
        <end position="406"/>
    </location>
</feature>
<feature type="transmembrane region" description="Helical" evidence="5">
    <location>
        <begin position="298"/>
        <end position="323"/>
    </location>
</feature>
<evidence type="ECO:0000256" key="2">
    <source>
        <dbReference type="ARBA" id="ARBA00022692"/>
    </source>
</evidence>
<feature type="transmembrane region" description="Helical" evidence="5">
    <location>
        <begin position="7"/>
        <end position="29"/>
    </location>
</feature>
<feature type="transmembrane region" description="Helical" evidence="5">
    <location>
        <begin position="41"/>
        <end position="61"/>
    </location>
</feature>